<keyword evidence="3" id="KW-0238">DNA-binding</keyword>
<feature type="region of interest" description="Disordered" evidence="6">
    <location>
        <begin position="403"/>
        <end position="513"/>
    </location>
</feature>
<proteinExistence type="predicted"/>
<evidence type="ECO:0000256" key="1">
    <source>
        <dbReference type="ARBA" id="ARBA00004123"/>
    </source>
</evidence>
<evidence type="ECO:0000259" key="7">
    <source>
        <dbReference type="PROSITE" id="PS50811"/>
    </source>
</evidence>
<keyword evidence="5" id="KW-0539">Nucleus</keyword>
<dbReference type="InterPro" id="IPR044810">
    <property type="entry name" value="WRKY_plant"/>
</dbReference>
<feature type="domain" description="WRKY" evidence="7">
    <location>
        <begin position="286"/>
        <end position="350"/>
    </location>
</feature>
<feature type="compositionally biased region" description="Basic and acidic residues" evidence="6">
    <location>
        <begin position="261"/>
        <end position="280"/>
    </location>
</feature>
<keyword evidence="9" id="KW-1185">Reference proteome</keyword>
<evidence type="ECO:0000256" key="3">
    <source>
        <dbReference type="ARBA" id="ARBA00023125"/>
    </source>
</evidence>
<sequence>MQAAMDEHDDHDPTTPVEGGQKGVSAADFNDEPAIGTAPGECGGGGRGGGGGDSMRGSIAERRAVKCGFRAEKISPVGSPVVVVVEEEEECPAAFVMIPPGMSPTALLDSPIFLPNSQLSPTTGSFSLPHISHEHSIASTLNPVNEDRGENAGSVFRLKPHEVLDSLPDFSSLENKVSSPCNLAQRPDVDYQALFTVDLPLDFEFSAEFSEENTAKNCAVDSVNDVKVSNILIVNDNCGNMQMRCCSDRDGDKSSSLVLKEPAHGEGSRTHNLFEGDLKETNPPLGMVRTSEDGYNWRKYGQKQVKGSEYPRSYYKCTNPNCQVKKVVERSYDGQITEIIYKGVHSHPKPQPTRRPLAGSALPFDEVLEKSEGGGLVWRKIEDTLKDIKLGCEWRTDCLERTSSASGVTELSEPLSPPTQGKSSVGAFESSETPELSSTLATSHDENDDGVTQRSMSLGEEAYDEESQSKRRKTESSILESNLASRADREPPGKHNHEVPASRNNNHVNLSSGSTAANAQLPFALSRNTHIPKPETQIQDVAPRFGRKQPESHNEYLLRPSFLGSFSNEMKFASPSLYLMKFPPLQNPYASFGVTPRTGSIDTILPDFPMSLPWSLPTSTNISLAGFDYNTNDGKPIGPVQSFLSGQQLKENNMRFLRPKLEQKDDNLHDACLPTVDHANASSSSSSSLYHQVMGNFPS</sequence>
<dbReference type="PANTHER" id="PTHR31221">
    <property type="entry name" value="WRKY TRANSCRIPTION FACTOR PROTEIN 1-RELATED"/>
    <property type="match status" value="1"/>
</dbReference>
<gene>
    <name evidence="8" type="ORF">JRO89_XS04G0028300</name>
</gene>
<evidence type="ECO:0000256" key="5">
    <source>
        <dbReference type="ARBA" id="ARBA00023242"/>
    </source>
</evidence>
<name>A0ABQ8I3Y8_9ROSI</name>
<dbReference type="SUPFAM" id="SSF118290">
    <property type="entry name" value="WRKY DNA-binding domain"/>
    <property type="match status" value="1"/>
</dbReference>
<dbReference type="PANTHER" id="PTHR31221:SF360">
    <property type="entry name" value="WRKY DOMAIN-CONTAINING PROTEIN"/>
    <property type="match status" value="1"/>
</dbReference>
<dbReference type="InterPro" id="IPR003657">
    <property type="entry name" value="WRKY_dom"/>
</dbReference>
<protein>
    <recommendedName>
        <fullName evidence="7">WRKY domain-containing protein</fullName>
    </recommendedName>
</protein>
<dbReference type="Gene3D" id="2.20.25.80">
    <property type="entry name" value="WRKY domain"/>
    <property type="match status" value="1"/>
</dbReference>
<feature type="compositionally biased region" description="Basic and acidic residues" evidence="6">
    <location>
        <begin position="1"/>
        <end position="13"/>
    </location>
</feature>
<evidence type="ECO:0000256" key="4">
    <source>
        <dbReference type="ARBA" id="ARBA00023163"/>
    </source>
</evidence>
<dbReference type="SMART" id="SM00774">
    <property type="entry name" value="WRKY"/>
    <property type="match status" value="1"/>
</dbReference>
<evidence type="ECO:0000256" key="2">
    <source>
        <dbReference type="ARBA" id="ARBA00023015"/>
    </source>
</evidence>
<organism evidence="8 9">
    <name type="scientific">Xanthoceras sorbifolium</name>
    <dbReference type="NCBI Taxonomy" id="99658"/>
    <lineage>
        <taxon>Eukaryota</taxon>
        <taxon>Viridiplantae</taxon>
        <taxon>Streptophyta</taxon>
        <taxon>Embryophyta</taxon>
        <taxon>Tracheophyta</taxon>
        <taxon>Spermatophyta</taxon>
        <taxon>Magnoliopsida</taxon>
        <taxon>eudicotyledons</taxon>
        <taxon>Gunneridae</taxon>
        <taxon>Pentapetalae</taxon>
        <taxon>rosids</taxon>
        <taxon>malvids</taxon>
        <taxon>Sapindales</taxon>
        <taxon>Sapindaceae</taxon>
        <taxon>Xanthoceroideae</taxon>
        <taxon>Xanthoceras</taxon>
    </lineage>
</organism>
<keyword evidence="2" id="KW-0805">Transcription regulation</keyword>
<dbReference type="Proteomes" id="UP000827721">
    <property type="component" value="Unassembled WGS sequence"/>
</dbReference>
<dbReference type="InterPro" id="IPR036576">
    <property type="entry name" value="WRKY_dom_sf"/>
</dbReference>
<dbReference type="Pfam" id="PF03106">
    <property type="entry name" value="WRKY"/>
    <property type="match status" value="1"/>
</dbReference>
<evidence type="ECO:0000313" key="9">
    <source>
        <dbReference type="Proteomes" id="UP000827721"/>
    </source>
</evidence>
<feature type="compositionally biased region" description="Polar residues" evidence="6">
    <location>
        <begin position="502"/>
        <end position="513"/>
    </location>
</feature>
<feature type="compositionally biased region" description="Gly residues" evidence="6">
    <location>
        <begin position="41"/>
        <end position="54"/>
    </location>
</feature>
<evidence type="ECO:0000313" key="8">
    <source>
        <dbReference type="EMBL" id="KAH7571354.1"/>
    </source>
</evidence>
<comment type="caution">
    <text evidence="8">The sequence shown here is derived from an EMBL/GenBank/DDBJ whole genome shotgun (WGS) entry which is preliminary data.</text>
</comment>
<comment type="subcellular location">
    <subcellularLocation>
        <location evidence="1">Nucleus</location>
    </subcellularLocation>
</comment>
<feature type="region of interest" description="Disordered" evidence="6">
    <location>
        <begin position="261"/>
        <end position="290"/>
    </location>
</feature>
<accession>A0ABQ8I3Y8</accession>
<dbReference type="EMBL" id="JAFEMO010000004">
    <property type="protein sequence ID" value="KAH7571354.1"/>
    <property type="molecule type" value="Genomic_DNA"/>
</dbReference>
<keyword evidence="4" id="KW-0804">Transcription</keyword>
<reference evidence="8 9" key="1">
    <citation type="submission" date="2021-02" db="EMBL/GenBank/DDBJ databases">
        <title>Plant Genome Project.</title>
        <authorList>
            <person name="Zhang R.-G."/>
        </authorList>
    </citation>
    <scope>NUCLEOTIDE SEQUENCE [LARGE SCALE GENOMIC DNA]</scope>
    <source>
        <tissue evidence="8">Leaves</tissue>
    </source>
</reference>
<dbReference type="PROSITE" id="PS50811">
    <property type="entry name" value="WRKY"/>
    <property type="match status" value="1"/>
</dbReference>
<evidence type="ECO:0000256" key="6">
    <source>
        <dbReference type="SAM" id="MobiDB-lite"/>
    </source>
</evidence>
<feature type="compositionally biased region" description="Low complexity" evidence="6">
    <location>
        <begin position="429"/>
        <end position="442"/>
    </location>
</feature>
<feature type="region of interest" description="Disordered" evidence="6">
    <location>
        <begin position="1"/>
        <end position="57"/>
    </location>
</feature>
<feature type="compositionally biased region" description="Basic and acidic residues" evidence="6">
    <location>
        <begin position="486"/>
        <end position="500"/>
    </location>
</feature>